<name>A0ABT1SR17_9FIRM</name>
<comment type="caution">
    <text evidence="1">The sequence shown here is derived from an EMBL/GenBank/DDBJ whole genome shotgun (WGS) entry which is preliminary data.</text>
</comment>
<sequence length="82" mass="9363">MLFRTLLGMRWGDLSEDVRQMLLERADLDTFNGADGERYSQGTLHFRNTLMGIQAAIGMDRFSGEMENNGVFIDDDAVLFRI</sequence>
<gene>
    <name evidence="1" type="ORF">NE675_04605</name>
</gene>
<evidence type="ECO:0000313" key="2">
    <source>
        <dbReference type="Proteomes" id="UP001206692"/>
    </source>
</evidence>
<proteinExistence type="predicted"/>
<protein>
    <recommendedName>
        <fullName evidence="3">Transposase InsH N-terminal domain-containing protein</fullName>
    </recommendedName>
</protein>
<keyword evidence="2" id="KW-1185">Reference proteome</keyword>
<evidence type="ECO:0008006" key="3">
    <source>
        <dbReference type="Google" id="ProtNLM"/>
    </source>
</evidence>
<dbReference type="RefSeq" id="WP_062412385.1">
    <property type="nucleotide sequence ID" value="NZ_JAJCIO010000015.1"/>
</dbReference>
<dbReference type="Proteomes" id="UP001206692">
    <property type="component" value="Unassembled WGS sequence"/>
</dbReference>
<accession>A0ABT1SR17</accession>
<reference evidence="1 2" key="1">
    <citation type="submission" date="2022-06" db="EMBL/GenBank/DDBJ databases">
        <title>Isolation of gut microbiota from human fecal samples.</title>
        <authorList>
            <person name="Pamer E.G."/>
            <person name="Barat B."/>
            <person name="Waligurski E."/>
            <person name="Medina S."/>
            <person name="Paddock L."/>
            <person name="Mostad J."/>
        </authorList>
    </citation>
    <scope>NUCLEOTIDE SEQUENCE [LARGE SCALE GENOMIC DNA]</scope>
    <source>
        <strain evidence="1 2">DFI.1.1</strain>
    </source>
</reference>
<dbReference type="EMBL" id="JANGEW010000006">
    <property type="protein sequence ID" value="MCQ5342316.1"/>
    <property type="molecule type" value="Genomic_DNA"/>
</dbReference>
<evidence type="ECO:0000313" key="1">
    <source>
        <dbReference type="EMBL" id="MCQ5342316.1"/>
    </source>
</evidence>
<organism evidence="1 2">
    <name type="scientific">Megasphaera massiliensis</name>
    <dbReference type="NCBI Taxonomy" id="1232428"/>
    <lineage>
        <taxon>Bacteria</taxon>
        <taxon>Bacillati</taxon>
        <taxon>Bacillota</taxon>
        <taxon>Negativicutes</taxon>
        <taxon>Veillonellales</taxon>
        <taxon>Veillonellaceae</taxon>
        <taxon>Megasphaera</taxon>
    </lineage>
</organism>